<keyword evidence="7" id="KW-1185">Reference proteome</keyword>
<evidence type="ECO:0000313" key="7">
    <source>
        <dbReference type="Proteomes" id="UP000536746"/>
    </source>
</evidence>
<comment type="similarity">
    <text evidence="1">Belongs to the MsrB Met sulfoxide reductase family.</text>
</comment>
<gene>
    <name evidence="6" type="primary">msrB</name>
    <name evidence="6" type="ORF">HNO84_08105</name>
</gene>
<dbReference type="NCBIfam" id="TIGR00357">
    <property type="entry name" value="peptide-methionine (R)-S-oxide reductase MsrB"/>
    <property type="match status" value="1"/>
</dbReference>
<feature type="domain" description="MsrB" evidence="5">
    <location>
        <begin position="31"/>
        <end position="153"/>
    </location>
</feature>
<dbReference type="Pfam" id="PF01641">
    <property type="entry name" value="SelR"/>
    <property type="match status" value="1"/>
</dbReference>
<dbReference type="GO" id="GO:0033743">
    <property type="term" value="F:peptide-methionine (R)-S-oxide reductase activity"/>
    <property type="evidence" value="ECO:0007669"/>
    <property type="project" value="UniProtKB-EC"/>
</dbReference>
<evidence type="ECO:0000259" key="5">
    <source>
        <dbReference type="PROSITE" id="PS51790"/>
    </source>
</evidence>
<dbReference type="SUPFAM" id="SSF51316">
    <property type="entry name" value="Mss4-like"/>
    <property type="match status" value="1"/>
</dbReference>
<proteinExistence type="inferred from homology"/>
<protein>
    <recommendedName>
        <fullName evidence="2">peptide-methionine (R)-S-oxide reductase</fullName>
        <ecNumber evidence="2">1.8.4.12</ecNumber>
    </recommendedName>
</protein>
<evidence type="ECO:0000256" key="3">
    <source>
        <dbReference type="ARBA" id="ARBA00023002"/>
    </source>
</evidence>
<keyword evidence="3 6" id="KW-0560">Oxidoreductase</keyword>
<dbReference type="PANTHER" id="PTHR10173">
    <property type="entry name" value="METHIONINE SULFOXIDE REDUCTASE"/>
    <property type="match status" value="1"/>
</dbReference>
<dbReference type="EMBL" id="JABFMT010000006">
    <property type="protein sequence ID" value="NUU01557.1"/>
    <property type="molecule type" value="Genomic_DNA"/>
</dbReference>
<accession>A0ABX2LZZ0</accession>
<comment type="caution">
    <text evidence="6">The sequence shown here is derived from an EMBL/GenBank/DDBJ whole genome shotgun (WGS) entry which is preliminary data.</text>
</comment>
<dbReference type="Gene3D" id="2.170.150.20">
    <property type="entry name" value="Peptide methionine sulfoxide reductase"/>
    <property type="match status" value="1"/>
</dbReference>
<reference evidence="6 7" key="1">
    <citation type="journal article" date="2020" name="Front. Plant Sci.">
        <title>Isolation of Rhizosphere Bacteria That Improve Quality and Water Stress Tolerance in Greenhouse Ornamentals.</title>
        <authorList>
            <person name="Nordstedt N.P."/>
            <person name="Jones M.L."/>
        </authorList>
    </citation>
    <scope>NUCLEOTIDE SEQUENCE [LARGE SCALE GENOMIC DNA]</scope>
    <source>
        <strain evidence="6 7">C6C2</strain>
    </source>
</reference>
<dbReference type="PROSITE" id="PS51790">
    <property type="entry name" value="MSRB"/>
    <property type="match status" value="1"/>
</dbReference>
<dbReference type="InterPro" id="IPR011057">
    <property type="entry name" value="Mss4-like_sf"/>
</dbReference>
<evidence type="ECO:0000256" key="4">
    <source>
        <dbReference type="ARBA" id="ARBA00048488"/>
    </source>
</evidence>
<dbReference type="InterPro" id="IPR002579">
    <property type="entry name" value="Met_Sox_Rdtase_MsrB_dom"/>
</dbReference>
<evidence type="ECO:0000256" key="2">
    <source>
        <dbReference type="ARBA" id="ARBA00012499"/>
    </source>
</evidence>
<evidence type="ECO:0000256" key="1">
    <source>
        <dbReference type="ARBA" id="ARBA00007174"/>
    </source>
</evidence>
<dbReference type="PANTHER" id="PTHR10173:SF52">
    <property type="entry name" value="METHIONINE-R-SULFOXIDE REDUCTASE B1"/>
    <property type="match status" value="1"/>
</dbReference>
<sequence>MKGGAEVVIDIFSAAGKLEKSVRVARLVKDDAGWRAQLPEVSYLVTRKAGTERPFTGKDWDNHKDGLYRCICCDTALFDAKTKFDSRTGWPSFWQPISTANIVEETDRSFGTVRTAVSCRLCEAHLGHVFADGPRPTGLRYCMNSAAMRFVARA</sequence>
<organism evidence="6 7">
    <name type="scientific">Herbaspirillum robiniae</name>
    <dbReference type="NCBI Taxonomy" id="2014887"/>
    <lineage>
        <taxon>Bacteria</taxon>
        <taxon>Pseudomonadati</taxon>
        <taxon>Pseudomonadota</taxon>
        <taxon>Betaproteobacteria</taxon>
        <taxon>Burkholderiales</taxon>
        <taxon>Oxalobacteraceae</taxon>
        <taxon>Herbaspirillum</taxon>
    </lineage>
</organism>
<comment type="catalytic activity">
    <reaction evidence="4">
        <text>L-methionyl-[protein] + [thioredoxin]-disulfide + H2O = L-methionyl-(R)-S-oxide-[protein] + [thioredoxin]-dithiol</text>
        <dbReference type="Rhea" id="RHEA:24164"/>
        <dbReference type="Rhea" id="RHEA-COMP:10698"/>
        <dbReference type="Rhea" id="RHEA-COMP:10700"/>
        <dbReference type="Rhea" id="RHEA-COMP:12313"/>
        <dbReference type="Rhea" id="RHEA-COMP:12314"/>
        <dbReference type="ChEBI" id="CHEBI:15377"/>
        <dbReference type="ChEBI" id="CHEBI:16044"/>
        <dbReference type="ChEBI" id="CHEBI:29950"/>
        <dbReference type="ChEBI" id="CHEBI:45764"/>
        <dbReference type="ChEBI" id="CHEBI:50058"/>
        <dbReference type="EC" id="1.8.4.12"/>
    </reaction>
</comment>
<name>A0ABX2LZZ0_9BURK</name>
<dbReference type="EC" id="1.8.4.12" evidence="2"/>
<dbReference type="InterPro" id="IPR028427">
    <property type="entry name" value="Met_Sox_Rdtase_MsrB"/>
</dbReference>
<dbReference type="Proteomes" id="UP000536746">
    <property type="component" value="Unassembled WGS sequence"/>
</dbReference>
<evidence type="ECO:0000313" key="6">
    <source>
        <dbReference type="EMBL" id="NUU01557.1"/>
    </source>
</evidence>